<dbReference type="PANTHER" id="PTHR20856">
    <property type="entry name" value="DNA-DIRECTED RNA POLYMERASE I SUBUNIT 2"/>
    <property type="match status" value="1"/>
</dbReference>
<evidence type="ECO:0000256" key="5">
    <source>
        <dbReference type="ARBA" id="ARBA00023163"/>
    </source>
</evidence>
<dbReference type="InterPro" id="IPR007081">
    <property type="entry name" value="RNA_pol_Rpb1_5"/>
</dbReference>
<dbReference type="Gene3D" id="2.40.270.10">
    <property type="entry name" value="DNA-directed RNA polymerase, subunit 2, domain 6"/>
    <property type="match status" value="2"/>
</dbReference>
<sequence>MRTCQCGDPGGARHLSTTSAISSDVSPFDPTISVDLHGPSMDALHVEGAGSLDEALRWVFPLATDGLGEVDLIRVEISPEGYWDAAATDARWVRPIRCVIGAAGHIVYFELDSIPWLCDERATATSTDRPEHSVGGHRGLYQGRPLVPRLQLVPRPGLRREAGARRLSWVLIPDIGTSVNFTGGARKVRVRFGRRKPVTVEPSVLAAILAVEPIDEVQRESGLPIGALRRLRNLARDGGAQNRRFAPATLDAIDDALGLARPTWQERVLAIVDRSLEDREPRRESLVDELSHESLQYRPYGDLLRRTISRGALRGFRDYLEMEPSVISRLGKADDVELQLLRRLASRLKARIQTAVDETIRPGSPGGVVAPADDRGTVASIEAARTITRYGPAGERRRGANRLWLRGIHPDRRGEICPLLTPESEDLGLIRGAALGAVPSPQGLGASESHDQHADLSIAAGLIPFLNHDDPTRASIAARMLRQAVPIRGAHRPRVETAVADRIASQHGVARAPVAGDVVDVGHNWIALSPADGREQLVIGFGPAAPSTSAVDGRWRPLVGIGDRVYSGDLMAAAPDVVIAEGTPHLAQGRDCLVAYMPWHGWNFEDAIVVSAALTHEFASCHYVRSREPLDLVRGEQATFAVEEGAGVSVGDELVRVSSGKRVRRRIRASADGTVSVLKVDGDEILVEMRVDRPLEIGDKLTNRHGAKGVVAKILPESEMPSLPDGRRVEMILNPLGVIRRLNLSQLFETHWTLRADLTGSTETDVVDRRVASLEELASDLAGLGAPGGRLPLSAPDGSPVGTAKGVVVGWQQVLKLDHLASSKQRARFAGNRSPVSQQPAKGSTWVAGNLVGGAQRLGEMEFWAMQAVSADRLVRDAHERSDHGRESITATAAHLRVAGLHVTWDHEGSPSVERDLKGAGLVDLPSDIVTAIEEPRLTTAEGSALHDPLHDHRHGDDEDTVRCACGETTATGAVCEVCGTRTRLHPGSERRTFRYRIRLARPVRHPWAPEEPLWELHAIPLLPPAFRPYRENRLDHAYRWLIAENSRAASEPDRYDRRLESAVKKLLGELSDLPSSETIASRLNGKRGLLRRTLRGRDTDYAARGVMVPDPNRDPETIGIPQRAAHMLGFEEAETHVVLVNRQPTLLPTNLVALKTEIVTGSAFRIHPLLCARLAGDFDGDEVTVHRPVGPEASQEAWALFRPASSFRHIANGQPMSKSDLDVALGLWLLGRRPNGRAALADRLRLPADHHTRSATGPIEADEKDELVRATTAATTGEGAIEAMKEIFAAGVEESTGWSFSALELAEIATVVDPDRLLDSVPDSALGQAIAAGQAGKPKGLAQMLVERGRLEGFDGEMTPSVDQSFLRGLADSDYFTTTPGGLRALSDKKLVTPLAGGLTKSLIEAAYDVVLSEEDCGSTRDSFGAILSCAAMDGVCARCYEASGGPATAVGTRIGLLAAFAIGERSTQNAMKAFQGGTTLAVGGNVARLRALFGDGRIVRRDADDTSLARIMSEPAPSTDDLVATYSLLRAEVDDCLDSSVRAHHLEVVWRRLLGTSVSGGTSPLAAAQWPGSAFVHATTRGDLSSLVDSLDSDTTRDRSPSPLRLAVIQGGT</sequence>
<dbReference type="Gene3D" id="2.40.50.100">
    <property type="match status" value="1"/>
</dbReference>
<dbReference type="SMART" id="SM00663">
    <property type="entry name" value="RPOLA_N"/>
    <property type="match status" value="1"/>
</dbReference>
<dbReference type="InterPro" id="IPR037033">
    <property type="entry name" value="DNA-dir_RNAP_su2_hyb_sf"/>
</dbReference>
<accession>L7VZ69</accession>
<dbReference type="InterPro" id="IPR006592">
    <property type="entry name" value="RNA_pol_N"/>
</dbReference>
<dbReference type="SUPFAM" id="SSF64484">
    <property type="entry name" value="beta and beta-prime subunits of DNA dependent RNA-polymerase"/>
    <property type="match status" value="2"/>
</dbReference>
<evidence type="ECO:0000256" key="4">
    <source>
        <dbReference type="ARBA" id="ARBA00022695"/>
    </source>
</evidence>
<evidence type="ECO:0000256" key="2">
    <source>
        <dbReference type="ARBA" id="ARBA00022478"/>
    </source>
</evidence>
<evidence type="ECO:0000259" key="6">
    <source>
        <dbReference type="SMART" id="SM00663"/>
    </source>
</evidence>
<dbReference type="Pfam" id="PF04565">
    <property type="entry name" value="RNA_pol_Rpb2_3"/>
    <property type="match status" value="1"/>
</dbReference>
<dbReference type="Pfam" id="PF00562">
    <property type="entry name" value="RNA_pol_Rpb2_6"/>
    <property type="match status" value="2"/>
</dbReference>
<dbReference type="InterPro" id="IPR015712">
    <property type="entry name" value="DNA-dir_RNA_pol_su2"/>
</dbReference>
<dbReference type="Gene3D" id="2.40.40.20">
    <property type="match status" value="1"/>
</dbReference>
<evidence type="ECO:0000256" key="1">
    <source>
        <dbReference type="ARBA" id="ARBA00012418"/>
    </source>
</evidence>
<evidence type="ECO:0000313" key="7">
    <source>
        <dbReference type="EMBL" id="AGC71420.1"/>
    </source>
</evidence>
<dbReference type="Pfam" id="PF04998">
    <property type="entry name" value="RNA_pol_Rpb1_5"/>
    <property type="match status" value="1"/>
</dbReference>
<dbReference type="GO" id="GO:0000428">
    <property type="term" value="C:DNA-directed RNA polymerase complex"/>
    <property type="evidence" value="ECO:0007669"/>
    <property type="project" value="UniProtKB-KW"/>
</dbReference>
<dbReference type="GO" id="GO:0003899">
    <property type="term" value="F:DNA-directed RNA polymerase activity"/>
    <property type="evidence" value="ECO:0007669"/>
    <property type="project" value="UniProtKB-EC"/>
</dbReference>
<dbReference type="EMBL" id="JX649871">
    <property type="protein sequence ID" value="AGC71420.1"/>
    <property type="molecule type" value="Genomic_DNA"/>
</dbReference>
<keyword evidence="4 7" id="KW-0548">Nucleotidyltransferase</keyword>
<dbReference type="Gene3D" id="3.90.1100.10">
    <property type="match status" value="1"/>
</dbReference>
<dbReference type="GO" id="GO:0032549">
    <property type="term" value="F:ribonucleoside binding"/>
    <property type="evidence" value="ECO:0007669"/>
    <property type="project" value="InterPro"/>
</dbReference>
<feature type="domain" description="RNA polymerase N-terminal" evidence="6">
    <location>
        <begin position="1017"/>
        <end position="1232"/>
    </location>
</feature>
<dbReference type="InterPro" id="IPR007120">
    <property type="entry name" value="DNA-dir_RNAP_su2_dom"/>
</dbReference>
<keyword evidence="2 7" id="KW-0240">DNA-directed RNA polymerase</keyword>
<dbReference type="EC" id="2.7.7.6" evidence="1"/>
<reference evidence="7" key="1">
    <citation type="submission" date="2012-09" db="EMBL/GenBank/DDBJ databases">
        <title>Metagenomic Characterization of a Microbial Community in Wastewater Detects High Levels of Antibiotic Resistance.</title>
        <authorList>
            <person name="Abrams M."/>
            <person name="Caldwell A."/>
            <person name="Vandaei E."/>
            <person name="Lee W."/>
            <person name="Perrott J."/>
            <person name="Khan S.Y."/>
            <person name="Ta J."/>
            <person name="Romero D."/>
            <person name="Nguyen V."/>
            <person name="Pourmand N."/>
            <person name="Ouverney C.C."/>
        </authorList>
    </citation>
    <scope>NUCLEOTIDE SEQUENCE</scope>
</reference>
<dbReference type="Pfam" id="PF00623">
    <property type="entry name" value="RNA_pol_Rpb1_2"/>
    <property type="match status" value="1"/>
</dbReference>
<dbReference type="GO" id="GO:0006351">
    <property type="term" value="P:DNA-templated transcription"/>
    <property type="evidence" value="ECO:0007669"/>
    <property type="project" value="InterPro"/>
</dbReference>
<keyword evidence="5" id="KW-0804">Transcription</keyword>
<organism evidence="7">
    <name type="scientific">uncultured bacterium A1Q1_fos_1000</name>
    <dbReference type="NCBI Taxonomy" id="1256536"/>
    <lineage>
        <taxon>Bacteria</taxon>
        <taxon>environmental samples</taxon>
    </lineage>
</organism>
<evidence type="ECO:0000256" key="3">
    <source>
        <dbReference type="ARBA" id="ARBA00022679"/>
    </source>
</evidence>
<protein>
    <recommendedName>
        <fullName evidence="1">DNA-directed RNA polymerase</fullName>
        <ecNumber evidence="1">2.7.7.6</ecNumber>
    </recommendedName>
</protein>
<name>L7VZ69_9BACT</name>
<keyword evidence="3 7" id="KW-0808">Transferase</keyword>
<dbReference type="GO" id="GO:0003677">
    <property type="term" value="F:DNA binding"/>
    <property type="evidence" value="ECO:0007669"/>
    <property type="project" value="InterPro"/>
</dbReference>
<dbReference type="InterPro" id="IPR007645">
    <property type="entry name" value="RNA_pol_Rpb2_3"/>
</dbReference>
<dbReference type="InterPro" id="IPR000722">
    <property type="entry name" value="RNA_pol_asu"/>
</dbReference>
<proteinExistence type="predicted"/>